<proteinExistence type="predicted"/>
<dbReference type="OrthoDB" id="3253976at2759"/>
<evidence type="ECO:0000313" key="1">
    <source>
        <dbReference type="EMBL" id="RDB22092.1"/>
    </source>
</evidence>
<dbReference type="InParanoid" id="A0A369JL83"/>
<dbReference type="Proteomes" id="UP000076154">
    <property type="component" value="Unassembled WGS sequence"/>
</dbReference>
<evidence type="ECO:0000313" key="2">
    <source>
        <dbReference type="Proteomes" id="UP000076154"/>
    </source>
</evidence>
<organism evidence="1 2">
    <name type="scientific">Hypsizygus marmoreus</name>
    <name type="common">White beech mushroom</name>
    <name type="synonym">Agaricus marmoreus</name>
    <dbReference type="NCBI Taxonomy" id="39966"/>
    <lineage>
        <taxon>Eukaryota</taxon>
        <taxon>Fungi</taxon>
        <taxon>Dikarya</taxon>
        <taxon>Basidiomycota</taxon>
        <taxon>Agaricomycotina</taxon>
        <taxon>Agaricomycetes</taxon>
        <taxon>Agaricomycetidae</taxon>
        <taxon>Agaricales</taxon>
        <taxon>Tricholomatineae</taxon>
        <taxon>Lyophyllaceae</taxon>
        <taxon>Hypsizygus</taxon>
    </lineage>
</organism>
<dbReference type="AlphaFoldDB" id="A0A369JL83"/>
<keyword evidence="2" id="KW-1185">Reference proteome</keyword>
<dbReference type="EMBL" id="LUEZ02000053">
    <property type="protein sequence ID" value="RDB22092.1"/>
    <property type="molecule type" value="Genomic_DNA"/>
</dbReference>
<reference evidence="1" key="1">
    <citation type="submission" date="2018-04" db="EMBL/GenBank/DDBJ databases">
        <title>Whole genome sequencing of Hypsizygus marmoreus.</title>
        <authorList>
            <person name="Choi I.-G."/>
            <person name="Min B."/>
            <person name="Kim J.-G."/>
            <person name="Kim S."/>
            <person name="Oh Y.-L."/>
            <person name="Kong W.-S."/>
            <person name="Park H."/>
            <person name="Jeong J."/>
            <person name="Song E.-S."/>
        </authorList>
    </citation>
    <scope>NUCLEOTIDE SEQUENCE [LARGE SCALE GENOMIC DNA]</scope>
    <source>
        <strain evidence="1">51987-8</strain>
    </source>
</reference>
<sequence length="268" mass="30066">MSNMIRSAKSGSDWTSNDLAAYNIRVRRQSAEDFFGYKPDTIPDTVDPAFLTARVPPTEDLSDATYRLLQYLDLANNANSGQESAIHDFAKELLRLLGFEERGTLLRSRYAIPFMISGDTGRVAQTDLCLVHGSSTILLVIQEDEPLISSKNPEAQVVAEAITTFQYNNAARDRSGFDELESMTIPAITMIGTRPVFYKIRVTQQLSNAVAMAQYPTTETEVYKCIVAPGSRRLSEGMENPEFRQDILKHYEAFKKLAKECWAEFIIA</sequence>
<gene>
    <name evidence="1" type="ORF">Hypma_011101</name>
</gene>
<protein>
    <submittedName>
        <fullName evidence="1">Uncharacterized protein</fullName>
    </submittedName>
</protein>
<accession>A0A369JL83</accession>
<comment type="caution">
    <text evidence="1">The sequence shown here is derived from an EMBL/GenBank/DDBJ whole genome shotgun (WGS) entry which is preliminary data.</text>
</comment>
<name>A0A369JL83_HYPMA</name>